<feature type="non-terminal residue" evidence="1">
    <location>
        <position position="1"/>
    </location>
</feature>
<gene>
    <name evidence="1" type="ORF">KUCAC02_012306</name>
</gene>
<proteinExistence type="predicted"/>
<dbReference type="Proteomes" id="UP001057452">
    <property type="component" value="Chromosome 7"/>
</dbReference>
<evidence type="ECO:0000313" key="2">
    <source>
        <dbReference type="Proteomes" id="UP001057452"/>
    </source>
</evidence>
<accession>A0ACB9XBZ7</accession>
<protein>
    <submittedName>
        <fullName evidence="1">Uncharacterized protein</fullName>
    </submittedName>
</protein>
<keyword evidence="2" id="KW-1185">Reference proteome</keyword>
<dbReference type="EMBL" id="CM043791">
    <property type="protein sequence ID" value="KAI4823736.1"/>
    <property type="molecule type" value="Genomic_DNA"/>
</dbReference>
<feature type="non-terminal residue" evidence="1">
    <location>
        <position position="63"/>
    </location>
</feature>
<comment type="caution">
    <text evidence="1">The sequence shown here is derived from an EMBL/GenBank/DDBJ whole genome shotgun (WGS) entry which is preliminary data.</text>
</comment>
<organism evidence="1 2">
    <name type="scientific">Chaenocephalus aceratus</name>
    <name type="common">Blackfin icefish</name>
    <name type="synonym">Chaenichthys aceratus</name>
    <dbReference type="NCBI Taxonomy" id="36190"/>
    <lineage>
        <taxon>Eukaryota</taxon>
        <taxon>Metazoa</taxon>
        <taxon>Chordata</taxon>
        <taxon>Craniata</taxon>
        <taxon>Vertebrata</taxon>
        <taxon>Euteleostomi</taxon>
        <taxon>Actinopterygii</taxon>
        <taxon>Neopterygii</taxon>
        <taxon>Teleostei</taxon>
        <taxon>Neoteleostei</taxon>
        <taxon>Acanthomorphata</taxon>
        <taxon>Eupercaria</taxon>
        <taxon>Perciformes</taxon>
        <taxon>Notothenioidei</taxon>
        <taxon>Channichthyidae</taxon>
        <taxon>Chaenocephalus</taxon>
    </lineage>
</organism>
<name>A0ACB9XBZ7_CHAAC</name>
<reference evidence="1" key="1">
    <citation type="submission" date="2022-05" db="EMBL/GenBank/DDBJ databases">
        <title>Chromosome-level genome of Chaenocephalus aceratus.</title>
        <authorList>
            <person name="Park H."/>
        </authorList>
    </citation>
    <scope>NUCLEOTIDE SEQUENCE</scope>
    <source>
        <strain evidence="1">KU_202001</strain>
    </source>
</reference>
<evidence type="ECO:0000313" key="1">
    <source>
        <dbReference type="EMBL" id="KAI4823736.1"/>
    </source>
</evidence>
<sequence>PLQSGMFTLLQPGLCLDQYHSSLSGPVPQLSVWTSTTALCLDQVMKKKEEEASLHHGCSCVLQ</sequence>